<evidence type="ECO:0000313" key="2">
    <source>
        <dbReference type="EMBL" id="KEH26400.1"/>
    </source>
</evidence>
<keyword evidence="4" id="KW-1185">Reference proteome</keyword>
<feature type="region of interest" description="Disordered" evidence="1">
    <location>
        <begin position="84"/>
        <end position="111"/>
    </location>
</feature>
<protein>
    <submittedName>
        <fullName evidence="2 3">Uncharacterized protein</fullName>
    </submittedName>
</protein>
<evidence type="ECO:0000256" key="1">
    <source>
        <dbReference type="SAM" id="MobiDB-lite"/>
    </source>
</evidence>
<proteinExistence type="predicted"/>
<gene>
    <name evidence="2" type="ordered locus">MTR_6g053940</name>
</gene>
<feature type="compositionally biased region" description="Polar residues" evidence="1">
    <location>
        <begin position="84"/>
        <end position="105"/>
    </location>
</feature>
<dbReference type="EnsemblPlants" id="KEH26400">
    <property type="protein sequence ID" value="KEH26400"/>
    <property type="gene ID" value="MTR_6g053940"/>
</dbReference>
<organism evidence="2 4">
    <name type="scientific">Medicago truncatula</name>
    <name type="common">Barrel medic</name>
    <name type="synonym">Medicago tribuloides</name>
    <dbReference type="NCBI Taxonomy" id="3880"/>
    <lineage>
        <taxon>Eukaryota</taxon>
        <taxon>Viridiplantae</taxon>
        <taxon>Streptophyta</taxon>
        <taxon>Embryophyta</taxon>
        <taxon>Tracheophyta</taxon>
        <taxon>Spermatophyta</taxon>
        <taxon>Magnoliopsida</taxon>
        <taxon>eudicotyledons</taxon>
        <taxon>Gunneridae</taxon>
        <taxon>Pentapetalae</taxon>
        <taxon>rosids</taxon>
        <taxon>fabids</taxon>
        <taxon>Fabales</taxon>
        <taxon>Fabaceae</taxon>
        <taxon>Papilionoideae</taxon>
        <taxon>50 kb inversion clade</taxon>
        <taxon>NPAAA clade</taxon>
        <taxon>Hologalegina</taxon>
        <taxon>IRL clade</taxon>
        <taxon>Trifolieae</taxon>
        <taxon>Medicago</taxon>
    </lineage>
</organism>
<reference evidence="3" key="3">
    <citation type="submission" date="2015-04" db="UniProtKB">
        <authorList>
            <consortium name="EnsemblPlants"/>
        </authorList>
    </citation>
    <scope>IDENTIFICATION</scope>
    <source>
        <strain evidence="3">cv. Jemalong A17</strain>
    </source>
</reference>
<evidence type="ECO:0000313" key="4">
    <source>
        <dbReference type="Proteomes" id="UP000002051"/>
    </source>
</evidence>
<dbReference type="EMBL" id="CM001222">
    <property type="protein sequence ID" value="KEH26400.1"/>
    <property type="molecule type" value="Genomic_DNA"/>
</dbReference>
<dbReference type="Proteomes" id="UP000002051">
    <property type="component" value="Chromosome 6"/>
</dbReference>
<reference evidence="2 4" key="2">
    <citation type="journal article" date="2014" name="BMC Genomics">
        <title>An improved genome release (version Mt4.0) for the model legume Medicago truncatula.</title>
        <authorList>
            <person name="Tang H."/>
            <person name="Krishnakumar V."/>
            <person name="Bidwell S."/>
            <person name="Rosen B."/>
            <person name="Chan A."/>
            <person name="Zhou S."/>
            <person name="Gentzbittel L."/>
            <person name="Childs K.L."/>
            <person name="Yandell M."/>
            <person name="Gundlach H."/>
            <person name="Mayer K.F."/>
            <person name="Schwartz D.C."/>
            <person name="Town C.D."/>
        </authorList>
    </citation>
    <scope>GENOME REANNOTATION</scope>
    <source>
        <strain evidence="2">A17</strain>
        <strain evidence="3 4">cv. Jemalong A17</strain>
    </source>
</reference>
<accession>A0A072UKR3</accession>
<evidence type="ECO:0000313" key="3">
    <source>
        <dbReference type="EnsemblPlants" id="KEH26400"/>
    </source>
</evidence>
<sequence length="141" mass="15869">MPSVTYPFPTKPPSLVIEYISDAIICSKPALFKRYPETRFFQIFGVCITSFNIRVFPEVNFNSTSPKREREKKDTNNLYRFLPQTGSQSCPPCTSKESSLSSNELASDELASDELASDELASNDVITSEALCLQEHFKLQT</sequence>
<dbReference type="HOGENOM" id="CLU_1828205_0_0_1"/>
<name>A0A072UKR3_MEDTR</name>
<dbReference type="AlphaFoldDB" id="A0A072UKR3"/>
<reference evidence="2 4" key="1">
    <citation type="journal article" date="2011" name="Nature">
        <title>The Medicago genome provides insight into the evolution of rhizobial symbioses.</title>
        <authorList>
            <person name="Young N.D."/>
            <person name="Debelle F."/>
            <person name="Oldroyd G.E."/>
            <person name="Geurts R."/>
            <person name="Cannon S.B."/>
            <person name="Udvardi M.K."/>
            <person name="Benedito V.A."/>
            <person name="Mayer K.F."/>
            <person name="Gouzy J."/>
            <person name="Schoof H."/>
            <person name="Van de Peer Y."/>
            <person name="Proost S."/>
            <person name="Cook D.R."/>
            <person name="Meyers B.C."/>
            <person name="Spannagl M."/>
            <person name="Cheung F."/>
            <person name="De Mita S."/>
            <person name="Krishnakumar V."/>
            <person name="Gundlach H."/>
            <person name="Zhou S."/>
            <person name="Mudge J."/>
            <person name="Bharti A.K."/>
            <person name="Murray J.D."/>
            <person name="Naoumkina M.A."/>
            <person name="Rosen B."/>
            <person name="Silverstein K.A."/>
            <person name="Tang H."/>
            <person name="Rombauts S."/>
            <person name="Zhao P.X."/>
            <person name="Zhou P."/>
            <person name="Barbe V."/>
            <person name="Bardou P."/>
            <person name="Bechner M."/>
            <person name="Bellec A."/>
            <person name="Berger A."/>
            <person name="Berges H."/>
            <person name="Bidwell S."/>
            <person name="Bisseling T."/>
            <person name="Choisne N."/>
            <person name="Couloux A."/>
            <person name="Denny R."/>
            <person name="Deshpande S."/>
            <person name="Dai X."/>
            <person name="Doyle J.J."/>
            <person name="Dudez A.M."/>
            <person name="Farmer A.D."/>
            <person name="Fouteau S."/>
            <person name="Franken C."/>
            <person name="Gibelin C."/>
            <person name="Gish J."/>
            <person name="Goldstein S."/>
            <person name="Gonzalez A.J."/>
            <person name="Green P.J."/>
            <person name="Hallab A."/>
            <person name="Hartog M."/>
            <person name="Hua A."/>
            <person name="Humphray S.J."/>
            <person name="Jeong D.H."/>
            <person name="Jing Y."/>
            <person name="Jocker A."/>
            <person name="Kenton S.M."/>
            <person name="Kim D.J."/>
            <person name="Klee K."/>
            <person name="Lai H."/>
            <person name="Lang C."/>
            <person name="Lin S."/>
            <person name="Macmil S.L."/>
            <person name="Magdelenat G."/>
            <person name="Matthews L."/>
            <person name="McCorrison J."/>
            <person name="Monaghan E.L."/>
            <person name="Mun J.H."/>
            <person name="Najar F.Z."/>
            <person name="Nicholson C."/>
            <person name="Noirot C."/>
            <person name="O'Bleness M."/>
            <person name="Paule C.R."/>
            <person name="Poulain J."/>
            <person name="Prion F."/>
            <person name="Qin B."/>
            <person name="Qu C."/>
            <person name="Retzel E.F."/>
            <person name="Riddle C."/>
            <person name="Sallet E."/>
            <person name="Samain S."/>
            <person name="Samson N."/>
            <person name="Sanders I."/>
            <person name="Saurat O."/>
            <person name="Scarpelli C."/>
            <person name="Schiex T."/>
            <person name="Segurens B."/>
            <person name="Severin A.J."/>
            <person name="Sherrier D.J."/>
            <person name="Shi R."/>
            <person name="Sims S."/>
            <person name="Singer S.R."/>
            <person name="Sinharoy S."/>
            <person name="Sterck L."/>
            <person name="Viollet A."/>
            <person name="Wang B.B."/>
            <person name="Wang K."/>
            <person name="Wang M."/>
            <person name="Wang X."/>
            <person name="Warfsmann J."/>
            <person name="Weissenbach J."/>
            <person name="White D.D."/>
            <person name="White J.D."/>
            <person name="Wiley G.B."/>
            <person name="Wincker P."/>
            <person name="Xing Y."/>
            <person name="Yang L."/>
            <person name="Yao Z."/>
            <person name="Ying F."/>
            <person name="Zhai J."/>
            <person name="Zhou L."/>
            <person name="Zuber A."/>
            <person name="Denarie J."/>
            <person name="Dixon R.A."/>
            <person name="May G.D."/>
            <person name="Schwartz D.C."/>
            <person name="Rogers J."/>
            <person name="Quetier F."/>
            <person name="Town C.D."/>
            <person name="Roe B.A."/>
        </authorList>
    </citation>
    <scope>NUCLEOTIDE SEQUENCE [LARGE SCALE GENOMIC DNA]</scope>
    <source>
        <strain evidence="2">A17</strain>
        <strain evidence="3 4">cv. Jemalong A17</strain>
    </source>
</reference>